<dbReference type="EMBL" id="AP027742">
    <property type="protein sequence ID" value="BDZ78178.1"/>
    <property type="molecule type" value="Genomic_DNA"/>
</dbReference>
<keyword evidence="5" id="KW-0808">Transferase</keyword>
<dbReference type="Pfam" id="PF00590">
    <property type="entry name" value="TP_methylase"/>
    <property type="match status" value="1"/>
</dbReference>
<dbReference type="CDD" id="cd11641">
    <property type="entry name" value="Precorrin-4_C11-MT"/>
    <property type="match status" value="1"/>
</dbReference>
<dbReference type="InterPro" id="IPR050161">
    <property type="entry name" value="Siro_Cobalamin_biosynth"/>
</dbReference>
<evidence type="ECO:0000259" key="7">
    <source>
        <dbReference type="Pfam" id="PF00590"/>
    </source>
</evidence>
<dbReference type="NCBIfam" id="TIGR01465">
    <property type="entry name" value="cobM_cbiF"/>
    <property type="match status" value="1"/>
</dbReference>
<protein>
    <submittedName>
        <fullName evidence="8">Cobalt-precorrin-4 C(11)-methyltransferase</fullName>
    </submittedName>
</protein>
<organism evidence="8 9">
    <name type="scientific">Claveliimonas bilis</name>
    <dbReference type="NCBI Taxonomy" id="3028070"/>
    <lineage>
        <taxon>Bacteria</taxon>
        <taxon>Bacillati</taxon>
        <taxon>Bacillota</taxon>
        <taxon>Clostridia</taxon>
        <taxon>Lachnospirales</taxon>
        <taxon>Lachnospiraceae</taxon>
        <taxon>Claveliimonas</taxon>
    </lineage>
</organism>
<comment type="similarity">
    <text evidence="2">Belongs to the precorrin methyltransferase family.</text>
</comment>
<dbReference type="SUPFAM" id="SSF53790">
    <property type="entry name" value="Tetrapyrrole methylase"/>
    <property type="match status" value="1"/>
</dbReference>
<comment type="pathway">
    <text evidence="1">Cofactor biosynthesis; adenosylcobalamin biosynthesis.</text>
</comment>
<accession>A0ABN6YXR6</accession>
<evidence type="ECO:0000256" key="6">
    <source>
        <dbReference type="ARBA" id="ARBA00022691"/>
    </source>
</evidence>
<proteinExistence type="inferred from homology"/>
<evidence type="ECO:0000256" key="2">
    <source>
        <dbReference type="ARBA" id="ARBA00005879"/>
    </source>
</evidence>
<evidence type="ECO:0000313" key="9">
    <source>
        <dbReference type="Proteomes" id="UP001305815"/>
    </source>
</evidence>
<dbReference type="Gene3D" id="3.30.950.10">
    <property type="entry name" value="Methyltransferase, Cobalt-precorrin-4 Transmethylase, Domain 2"/>
    <property type="match status" value="1"/>
</dbReference>
<keyword evidence="3" id="KW-0169">Cobalamin biosynthesis</keyword>
<evidence type="ECO:0000256" key="3">
    <source>
        <dbReference type="ARBA" id="ARBA00022573"/>
    </source>
</evidence>
<keyword evidence="6" id="KW-0949">S-adenosyl-L-methionine</keyword>
<evidence type="ECO:0000256" key="4">
    <source>
        <dbReference type="ARBA" id="ARBA00022603"/>
    </source>
</evidence>
<name>A0ABN6YXR6_9FIRM</name>
<evidence type="ECO:0000256" key="1">
    <source>
        <dbReference type="ARBA" id="ARBA00004953"/>
    </source>
</evidence>
<dbReference type="InterPro" id="IPR014777">
    <property type="entry name" value="4pyrrole_Mease_sub1"/>
</dbReference>
<keyword evidence="9" id="KW-1185">Reference proteome</keyword>
<keyword evidence="4" id="KW-0489">Methyltransferase</keyword>
<sequence>MVYFVGAGPGDPDLITVKGKRKVDEADVIIYAGSLVNPQVMADRKKECQVFNSAYMTLEEVLDVMKKAEEEGKTTVRLHTGDPCLYGAIQEQMDALDALGISYEVCPGVSSFCGAAAALQLEYTLPSIAQSVVITRMAGRTPVPERESIRSFAQHQTTMVLFLSAGLLGQLSLELQAGGYPPDTPAVIVYKATWEEEKKVICTVDSLEEAAAREGIKKTALIIVGRILEKKNYERSKLYDPSFDTEYRKSKDGQKEMRKEH</sequence>
<dbReference type="InterPro" id="IPR035996">
    <property type="entry name" value="4pyrrol_Methylase_sf"/>
</dbReference>
<dbReference type="PROSITE" id="PS00839">
    <property type="entry name" value="SUMT_1"/>
    <property type="match status" value="1"/>
</dbReference>
<gene>
    <name evidence="8" type="primary">cbiF</name>
    <name evidence="8" type="ORF">Lac1_23610</name>
</gene>
<dbReference type="InterPro" id="IPR003043">
    <property type="entry name" value="Uropor_MeTrfase_CS"/>
</dbReference>
<dbReference type="Gene3D" id="3.40.1010.10">
    <property type="entry name" value="Cobalt-precorrin-4 Transmethylase, Domain 1"/>
    <property type="match status" value="1"/>
</dbReference>
<reference evidence="9" key="1">
    <citation type="journal article" date="2023" name="Int. J. Syst. Evol. Microbiol.">
        <title>Claveliimonas bilis gen. nov., sp. nov., deoxycholic acid-producing bacteria isolated from human faeces, and reclassification of Sellimonas monacensis Zenner et al. 2021 as Claveliimonas monacensis comb. nov.</title>
        <authorList>
            <person name="Hisatomi A."/>
            <person name="Kastawa N.W.E.P.G."/>
            <person name="Song I."/>
            <person name="Ohkuma M."/>
            <person name="Fukiya S."/>
            <person name="Sakamoto M."/>
        </authorList>
    </citation>
    <scope>NUCLEOTIDE SEQUENCE [LARGE SCALE GENOMIC DNA]</scope>
    <source>
        <strain evidence="9">12BBH14</strain>
    </source>
</reference>
<dbReference type="PANTHER" id="PTHR45790">
    <property type="entry name" value="SIROHEME SYNTHASE-RELATED"/>
    <property type="match status" value="1"/>
</dbReference>
<dbReference type="Proteomes" id="UP001305815">
    <property type="component" value="Chromosome"/>
</dbReference>
<dbReference type="PANTHER" id="PTHR45790:SF4">
    <property type="entry name" value="COBALT-PRECORRIN-4 C(11)-METHYLTRANSFERASE"/>
    <property type="match status" value="1"/>
</dbReference>
<evidence type="ECO:0000256" key="5">
    <source>
        <dbReference type="ARBA" id="ARBA00022679"/>
    </source>
</evidence>
<dbReference type="RefSeq" id="WP_316265199.1">
    <property type="nucleotide sequence ID" value="NZ_AP027742.1"/>
</dbReference>
<dbReference type="InterPro" id="IPR000878">
    <property type="entry name" value="4pyrrol_Mease"/>
</dbReference>
<evidence type="ECO:0000313" key="8">
    <source>
        <dbReference type="EMBL" id="BDZ78178.1"/>
    </source>
</evidence>
<dbReference type="InterPro" id="IPR006362">
    <property type="entry name" value="Cbl_synth_CobM/CibF"/>
</dbReference>
<dbReference type="InterPro" id="IPR014776">
    <property type="entry name" value="4pyrrole_Mease_sub2"/>
</dbReference>
<feature type="domain" description="Tetrapyrrole methylase" evidence="7">
    <location>
        <begin position="1"/>
        <end position="207"/>
    </location>
</feature>